<evidence type="ECO:0000256" key="7">
    <source>
        <dbReference type="HAMAP-Rule" id="MF_01894"/>
    </source>
</evidence>
<dbReference type="GO" id="GO:0030261">
    <property type="term" value="P:chromosome condensation"/>
    <property type="evidence" value="ECO:0007669"/>
    <property type="project" value="InterPro"/>
</dbReference>
<reference evidence="9 10" key="1">
    <citation type="submission" date="2019-07" db="EMBL/GenBank/DDBJ databases">
        <title>Complete genome of Crassaminicella thermophila SY095.</title>
        <authorList>
            <person name="Li X."/>
        </authorList>
    </citation>
    <scope>NUCLEOTIDE SEQUENCE [LARGE SCALE GENOMIC DNA]</scope>
    <source>
        <strain evidence="9 10">SY095</strain>
    </source>
</reference>
<evidence type="ECO:0000256" key="1">
    <source>
        <dbReference type="ARBA" id="ARBA00004496"/>
    </source>
</evidence>
<evidence type="ECO:0000256" key="6">
    <source>
        <dbReference type="ARBA" id="ARBA00023125"/>
    </source>
</evidence>
<dbReference type="GO" id="GO:0005737">
    <property type="term" value="C:cytoplasm"/>
    <property type="evidence" value="ECO:0007669"/>
    <property type="project" value="UniProtKB-SubCell"/>
</dbReference>
<comment type="similarity">
    <text evidence="7">Belongs to the SMC family.</text>
</comment>
<dbReference type="GO" id="GO:0007062">
    <property type="term" value="P:sister chromatid cohesion"/>
    <property type="evidence" value="ECO:0007669"/>
    <property type="project" value="InterPro"/>
</dbReference>
<organism evidence="9 10">
    <name type="scientific">Crassaminicella thermophila</name>
    <dbReference type="NCBI Taxonomy" id="2599308"/>
    <lineage>
        <taxon>Bacteria</taxon>
        <taxon>Bacillati</taxon>
        <taxon>Bacillota</taxon>
        <taxon>Clostridia</taxon>
        <taxon>Eubacteriales</taxon>
        <taxon>Clostridiaceae</taxon>
        <taxon>Crassaminicella</taxon>
    </lineage>
</organism>
<dbReference type="OrthoDB" id="9808768at2"/>
<dbReference type="Gene3D" id="3.30.70.1620">
    <property type="match status" value="1"/>
</dbReference>
<dbReference type="GO" id="GO:0003677">
    <property type="term" value="F:DNA binding"/>
    <property type="evidence" value="ECO:0007669"/>
    <property type="project" value="UniProtKB-UniRule"/>
</dbReference>
<dbReference type="SUPFAM" id="SSF75553">
    <property type="entry name" value="Smc hinge domain"/>
    <property type="match status" value="1"/>
</dbReference>
<dbReference type="InterPro" id="IPR010935">
    <property type="entry name" value="SMC_hinge"/>
</dbReference>
<evidence type="ECO:0000313" key="9">
    <source>
        <dbReference type="EMBL" id="QEK12027.1"/>
    </source>
</evidence>
<dbReference type="InterPro" id="IPR024704">
    <property type="entry name" value="SMC"/>
</dbReference>
<keyword evidence="5 7" id="KW-0175">Coiled coil</keyword>
<dbReference type="AlphaFoldDB" id="A0A5C0SE74"/>
<feature type="coiled-coil region" evidence="7">
    <location>
        <begin position="684"/>
        <end position="872"/>
    </location>
</feature>
<dbReference type="InterPro" id="IPR003395">
    <property type="entry name" value="RecF/RecN/SMC_N"/>
</dbReference>
<feature type="binding site" evidence="7">
    <location>
        <begin position="39"/>
        <end position="46"/>
    </location>
    <ligand>
        <name>ATP</name>
        <dbReference type="ChEBI" id="CHEBI:30616"/>
    </ligand>
</feature>
<dbReference type="GO" id="GO:0007059">
    <property type="term" value="P:chromosome segregation"/>
    <property type="evidence" value="ECO:0007669"/>
    <property type="project" value="UniProtKB-UniRule"/>
</dbReference>
<feature type="coiled-coil region" evidence="7">
    <location>
        <begin position="174"/>
        <end position="208"/>
    </location>
</feature>
<protein>
    <recommendedName>
        <fullName evidence="7">Chromosome partition protein Smc</fullName>
    </recommendedName>
</protein>
<dbReference type="Proteomes" id="UP000324646">
    <property type="component" value="Chromosome"/>
</dbReference>
<evidence type="ECO:0000313" key="10">
    <source>
        <dbReference type="Proteomes" id="UP000324646"/>
    </source>
</evidence>
<dbReference type="NCBIfam" id="TIGR02168">
    <property type="entry name" value="SMC_prok_B"/>
    <property type="match status" value="1"/>
</dbReference>
<evidence type="ECO:0000256" key="4">
    <source>
        <dbReference type="ARBA" id="ARBA00022840"/>
    </source>
</evidence>
<dbReference type="InterPro" id="IPR036277">
    <property type="entry name" value="SMC_hinge_sf"/>
</dbReference>
<feature type="coiled-coil region" evidence="7">
    <location>
        <begin position="915"/>
        <end position="1040"/>
    </location>
</feature>
<keyword evidence="3 7" id="KW-0547">Nucleotide-binding</keyword>
<dbReference type="CDD" id="cd03278">
    <property type="entry name" value="ABC_SMC_barmotin"/>
    <property type="match status" value="2"/>
</dbReference>
<keyword evidence="4 7" id="KW-0067">ATP-binding</keyword>
<comment type="subcellular location">
    <subcellularLocation>
        <location evidence="1 7">Cytoplasm</location>
    </subcellularLocation>
</comment>
<dbReference type="InterPro" id="IPR027417">
    <property type="entry name" value="P-loop_NTPase"/>
</dbReference>
<dbReference type="KEGG" id="crs:FQB35_06375"/>
<accession>A0A5C0SE74</accession>
<dbReference type="Gene3D" id="1.20.1060.20">
    <property type="match status" value="1"/>
</dbReference>
<dbReference type="GO" id="GO:0016887">
    <property type="term" value="F:ATP hydrolysis activity"/>
    <property type="evidence" value="ECO:0007669"/>
    <property type="project" value="InterPro"/>
</dbReference>
<dbReference type="Pfam" id="PF02463">
    <property type="entry name" value="SMC_N"/>
    <property type="match status" value="1"/>
</dbReference>
<dbReference type="SMART" id="SM00968">
    <property type="entry name" value="SMC_hinge"/>
    <property type="match status" value="1"/>
</dbReference>
<dbReference type="FunFam" id="3.40.50.300:FF:000901">
    <property type="entry name" value="Chromosome partition protein Smc"/>
    <property type="match status" value="1"/>
</dbReference>
<evidence type="ECO:0000256" key="3">
    <source>
        <dbReference type="ARBA" id="ARBA00022741"/>
    </source>
</evidence>
<sequence>MKKRCLSLYLKKIEIHGFKSFADKTEIEFEKGVTGIVGPNGSGKSNISDAVRWVLGEQSAKTLRGSRMEDIIFAGTTQRKPLGMAEVSLTLDNESNKLGVDFSEVTVTRRVYRSGESEYYINKSLCRLKDIKEIFMDTGVGVDGYSIIGQGKIDDILNNKSGNRRILFEEAAGIVKYRNRKEESEKKLENTNQNLIRLDDIISELKLRIEPLKAQSKKAKTYLELQGELKDLEVNLFIHEIETLKYDIEALKEQKQIILEQLNRFLDDKKEVEKKYQHYKREIESLDESINQLQNNIFETIHLIEKKEGEYCLCNEKVLNITENTVRLNNEIREIEENKRKLLIQVDEIKKEIENENDILNENKKTLQNKVQKLNKISSVLQEKEEDMERSKGNVIEILNTVATKKSEINSLNALQNNIIKRQNKIKEEKSNIQEKKNLIEKEKTNIIKEIKNISDEFESLKNERDFVESEIRNLENINKQAKEKEESLKQRIQEKQTRKKLLEEMEKEYEGFNKSVKNTLIHTKKNKNLGKGILGVVAEIIDVPKGFEISIEVALGSAMQNIVCETTNDANRVINYLKKNKLGRVTFLPMDRFENKIFHHKDNFKDIQGFLGFAKDIISFSNDYEKILNYLLGRVVLVDKIENGIILSKKVGNKYKIVSLDGDIINPGGAITGGSYHSKTLNILSRKREIEEIESNLNDLNIQYKRQIRYILENEKKIDELKLKLSNKESLLKEKEIALINNENTKNQLEKDLKNYLENIRRIDLELEQLDIDKNEIDKKLEIRKKEIEVLEANEKEIQNKVSYSKSIYEVEKEQKEEINKEVINLKIKIASLEQKNENMRQNLDSIISKLKELENSKNNKQKEIDAFLKNKDFFLKQLNKLKIEIKDADILKKQCEFNLTQEKSKKERVYKNYEDIEIKLKRINGTIAELQDSQHKIEVRLTRLEMQQESYCNKLWETYEISYTEAIKYKKENMNLTEISKRIKILKKKIKDLGSVNTNAIEEYKEVMERYEFLTTQKEDLIAAIDTLKKVIKEMESIMKTKFIDCFQQIKENFNEVFKKLFGGGKAEIKLEDEENILLSSIEIIAQPPGKKLQNLSLLSGGERALTAIALLFAILKVKPTPFCILDEIEAALDEANVYRYADFLKEFSKETQFIVVTHRKGTMESADALYGVTMQEHGVSKLVSVKLTEKAS</sequence>
<evidence type="ECO:0000256" key="5">
    <source>
        <dbReference type="ARBA" id="ARBA00023054"/>
    </source>
</evidence>
<feature type="coiled-coil region" evidence="7">
    <location>
        <begin position="241"/>
        <end position="509"/>
    </location>
</feature>
<dbReference type="GO" id="GO:0005694">
    <property type="term" value="C:chromosome"/>
    <property type="evidence" value="ECO:0007669"/>
    <property type="project" value="InterPro"/>
</dbReference>
<dbReference type="GO" id="GO:0005524">
    <property type="term" value="F:ATP binding"/>
    <property type="evidence" value="ECO:0007669"/>
    <property type="project" value="UniProtKB-UniRule"/>
</dbReference>
<feature type="domain" description="SMC hinge" evidence="8">
    <location>
        <begin position="532"/>
        <end position="649"/>
    </location>
</feature>
<dbReference type="EMBL" id="CP042243">
    <property type="protein sequence ID" value="QEK12027.1"/>
    <property type="molecule type" value="Genomic_DNA"/>
</dbReference>
<proteinExistence type="inferred from homology"/>
<dbReference type="InterPro" id="IPR011890">
    <property type="entry name" value="SMC_prok"/>
</dbReference>
<comment type="domain">
    <text evidence="7">Contains large globular domains required for ATP hydrolysis at each terminus and a third globular domain forming a flexible hinge near the middle of the molecule. These domains are separated by coiled-coil structures.</text>
</comment>
<comment type="function">
    <text evidence="7">Required for chromosome condensation and partitioning.</text>
</comment>
<evidence type="ECO:0000259" key="8">
    <source>
        <dbReference type="SMART" id="SM00968"/>
    </source>
</evidence>
<dbReference type="GO" id="GO:0006260">
    <property type="term" value="P:DNA replication"/>
    <property type="evidence" value="ECO:0007669"/>
    <property type="project" value="UniProtKB-UniRule"/>
</dbReference>
<name>A0A5C0SE74_CRATE</name>
<evidence type="ECO:0000256" key="2">
    <source>
        <dbReference type="ARBA" id="ARBA00022490"/>
    </source>
</evidence>
<keyword evidence="10" id="KW-1185">Reference proteome</keyword>
<comment type="subunit">
    <text evidence="7">Homodimer.</text>
</comment>
<dbReference type="SUPFAM" id="SSF52540">
    <property type="entry name" value="P-loop containing nucleoside triphosphate hydrolases"/>
    <property type="match status" value="2"/>
</dbReference>
<dbReference type="HAMAP" id="MF_01894">
    <property type="entry name" value="Smc_prok"/>
    <property type="match status" value="1"/>
</dbReference>
<keyword evidence="2 7" id="KW-0963">Cytoplasm</keyword>
<dbReference type="PIRSF" id="PIRSF005719">
    <property type="entry name" value="SMC"/>
    <property type="match status" value="1"/>
</dbReference>
<gene>
    <name evidence="7 9" type="primary">smc</name>
    <name evidence="9" type="ORF">FQB35_06375</name>
</gene>
<dbReference type="PANTHER" id="PTHR43977">
    <property type="entry name" value="STRUCTURAL MAINTENANCE OF CHROMOSOMES PROTEIN 3"/>
    <property type="match status" value="1"/>
</dbReference>
<dbReference type="FunFam" id="3.40.50.300:FF:000984">
    <property type="entry name" value="Chromosome partition protein Smc"/>
    <property type="match status" value="1"/>
</dbReference>
<keyword evidence="6 7" id="KW-0238">DNA-binding</keyword>
<dbReference type="Gene3D" id="3.40.50.300">
    <property type="entry name" value="P-loop containing nucleotide triphosphate hydrolases"/>
    <property type="match status" value="2"/>
</dbReference>
<dbReference type="Pfam" id="PF06470">
    <property type="entry name" value="SMC_hinge"/>
    <property type="match status" value="1"/>
</dbReference>